<dbReference type="AlphaFoldDB" id="A0A1Y5HZG4"/>
<dbReference type="EMBL" id="KZ155838">
    <property type="protein sequence ID" value="OUS42669.1"/>
    <property type="molecule type" value="Genomic_DNA"/>
</dbReference>
<proteinExistence type="predicted"/>
<organism evidence="1">
    <name type="scientific">Ostreococcus tauri</name>
    <name type="common">Marine green alga</name>
    <dbReference type="NCBI Taxonomy" id="70448"/>
    <lineage>
        <taxon>Eukaryota</taxon>
        <taxon>Viridiplantae</taxon>
        <taxon>Chlorophyta</taxon>
        <taxon>Mamiellophyceae</taxon>
        <taxon>Mamiellales</taxon>
        <taxon>Bathycoccaceae</taxon>
        <taxon>Ostreococcus</taxon>
    </lineage>
</organism>
<evidence type="ECO:0000313" key="1">
    <source>
        <dbReference type="EMBL" id="OUS42669.1"/>
    </source>
</evidence>
<sequence>MPITLSCASVLASATTSQPSTTRRSVVTRVEPSKSSRALASLITVLALSSSPALAKTVEISIDASAIEQSSCGMAGGVPGSGTYKAKCVALSFTATNPSKDNVYNADVFGNVKDQANDDVLNSGRIGAIKELKPGVNEVKLELTVGASQPLPLKLKKFKARGTTEKLTMSGNPYDYEDVLAYESY</sequence>
<reference evidence="1" key="1">
    <citation type="submission" date="2017-04" db="EMBL/GenBank/DDBJ databases">
        <title>Population genomics of picophytoplankton unveils novel chromosome hypervariability.</title>
        <authorList>
            <consortium name="DOE Joint Genome Institute"/>
            <person name="Blanc-Mathieu R."/>
            <person name="Krasovec M."/>
            <person name="Hebrard M."/>
            <person name="Yau S."/>
            <person name="Desgranges E."/>
            <person name="Martin J."/>
            <person name="Schackwitz W."/>
            <person name="Kuo A."/>
            <person name="Salin G."/>
            <person name="Donnadieu C."/>
            <person name="Desdevises Y."/>
            <person name="Sanchez-Ferandin S."/>
            <person name="Moreau H."/>
            <person name="Rivals E."/>
            <person name="Grigoriev I.V."/>
            <person name="Grimsley N."/>
            <person name="Eyre-Walker A."/>
            <person name="Piganeau G."/>
        </authorList>
    </citation>
    <scope>NUCLEOTIDE SEQUENCE [LARGE SCALE GENOMIC DNA]</scope>
    <source>
        <strain evidence="1">RCC 1115</strain>
    </source>
</reference>
<accession>A0A1Y5HZG4</accession>
<gene>
    <name evidence="1" type="ORF">BE221DRAFT_209090</name>
</gene>
<dbReference type="Proteomes" id="UP000195557">
    <property type="component" value="Unassembled WGS sequence"/>
</dbReference>
<name>A0A1Y5HZG4_OSTTA</name>
<protein>
    <submittedName>
        <fullName evidence="1">Uncharacterized protein</fullName>
    </submittedName>
</protein>